<dbReference type="InterPro" id="IPR036265">
    <property type="entry name" value="HIT-like_sf"/>
</dbReference>
<name>A0A438FS18_VITVI</name>
<gene>
    <name evidence="3" type="primary">HINT1_0</name>
    <name evidence="3" type="ORF">CK203_060206</name>
</gene>
<evidence type="ECO:0000313" key="3">
    <source>
        <dbReference type="EMBL" id="RVW62745.1"/>
    </source>
</evidence>
<dbReference type="Pfam" id="PF01230">
    <property type="entry name" value="HIT"/>
    <property type="match status" value="1"/>
</dbReference>
<dbReference type="PROSITE" id="PS51084">
    <property type="entry name" value="HIT_2"/>
    <property type="match status" value="1"/>
</dbReference>
<dbReference type="EMBL" id="QGNW01000761">
    <property type="protein sequence ID" value="RVW62745.1"/>
    <property type="molecule type" value="Genomic_DNA"/>
</dbReference>
<evidence type="ECO:0000259" key="2">
    <source>
        <dbReference type="PROSITE" id="PS51084"/>
    </source>
</evidence>
<comment type="caution">
    <text evidence="3">The sequence shown here is derived from an EMBL/GenBank/DDBJ whole genome shotgun (WGS) entry which is preliminary data.</text>
</comment>
<dbReference type="PRINTS" id="PR00332">
    <property type="entry name" value="HISTRIAD"/>
</dbReference>
<proteinExistence type="predicted"/>
<accession>A0A438FS18</accession>
<evidence type="ECO:0000256" key="1">
    <source>
        <dbReference type="PROSITE-ProRule" id="PRU00464"/>
    </source>
</evidence>
<dbReference type="InterPro" id="IPR001310">
    <property type="entry name" value="Histidine_triad_HIT"/>
</dbReference>
<reference evidence="3 4" key="1">
    <citation type="journal article" date="2018" name="PLoS Genet.">
        <title>Population sequencing reveals clonal diversity and ancestral inbreeding in the grapevine cultivar Chardonnay.</title>
        <authorList>
            <person name="Roach M.J."/>
            <person name="Johnson D.L."/>
            <person name="Bohlmann J."/>
            <person name="van Vuuren H.J."/>
            <person name="Jones S.J."/>
            <person name="Pretorius I.S."/>
            <person name="Schmidt S.A."/>
            <person name="Borneman A.R."/>
        </authorList>
    </citation>
    <scope>NUCLEOTIDE SEQUENCE [LARGE SCALE GENOMIC DNA]</scope>
    <source>
        <strain evidence="4">cv. Chardonnay</strain>
        <tissue evidence="3">Leaf</tissue>
    </source>
</reference>
<dbReference type="InterPro" id="IPR011146">
    <property type="entry name" value="HIT-like"/>
</dbReference>
<protein>
    <submittedName>
        <fullName evidence="3">Adenylylsulfatase HINT1</fullName>
    </submittedName>
</protein>
<dbReference type="Gene3D" id="3.30.428.10">
    <property type="entry name" value="HIT-like"/>
    <property type="match status" value="1"/>
</dbReference>
<dbReference type="AlphaFoldDB" id="A0A438FS18"/>
<dbReference type="GO" id="GO:0047627">
    <property type="term" value="F:adenylylsulfatase activity"/>
    <property type="evidence" value="ECO:0007669"/>
    <property type="project" value="UniProtKB-ARBA"/>
</dbReference>
<dbReference type="PANTHER" id="PTHR23089">
    <property type="entry name" value="HISTIDINE TRIAD HIT PROTEIN"/>
    <property type="match status" value="1"/>
</dbReference>
<feature type="domain" description="HIT" evidence="2">
    <location>
        <begin position="50"/>
        <end position="127"/>
    </location>
</feature>
<comment type="caution">
    <text evidence="1">Lacks conserved residue(s) required for the propagation of feature annotation.</text>
</comment>
<organism evidence="3 4">
    <name type="scientific">Vitis vinifera</name>
    <name type="common">Grape</name>
    <dbReference type="NCBI Taxonomy" id="29760"/>
    <lineage>
        <taxon>Eukaryota</taxon>
        <taxon>Viridiplantae</taxon>
        <taxon>Streptophyta</taxon>
        <taxon>Embryophyta</taxon>
        <taxon>Tracheophyta</taxon>
        <taxon>Spermatophyta</taxon>
        <taxon>Magnoliopsida</taxon>
        <taxon>eudicotyledons</taxon>
        <taxon>Gunneridae</taxon>
        <taxon>Pentapetalae</taxon>
        <taxon>rosids</taxon>
        <taxon>Vitales</taxon>
        <taxon>Vitaceae</taxon>
        <taxon>Viteae</taxon>
        <taxon>Vitis</taxon>
    </lineage>
</organism>
<dbReference type="SUPFAM" id="SSF54197">
    <property type="entry name" value="HIT-like"/>
    <property type="match status" value="1"/>
</dbReference>
<evidence type="ECO:0000313" key="4">
    <source>
        <dbReference type="Proteomes" id="UP000288805"/>
    </source>
</evidence>
<dbReference type="Proteomes" id="UP000288805">
    <property type="component" value="Unassembled WGS sequence"/>
</dbReference>
<sequence length="127" mass="13886">MNPSNKSRNQSRVGDINSRLGVIASHLSSAYMASEKGAAVAATPSDSPTIFDKIINKEIPATIVYEDDKVLAFRDIAPQAPTHILLIPKVKDGLTGLSKVLLRKCHFFPYASMDTNLVTCFVLRKVK</sequence>